<evidence type="ECO:0000256" key="1">
    <source>
        <dbReference type="ARBA" id="ARBA00004751"/>
    </source>
</evidence>
<dbReference type="InterPro" id="IPR016142">
    <property type="entry name" value="Citrate_synth-like_lrg_a-sub"/>
</dbReference>
<sequence>MSDKATLEYNGKKYEFPVVEGTENELAIDIKSLRSSTGGIITIDPGYKNTGSCESAITFLDGEKGILRYRGYSIEELAEKADFLEVAYLLIFGELPNKEELAKFHKDITDESHVDEEMKKILDGFPKSAHPMGVLSSLTSALIAFNPSTVDVSSEKDMYRSIVRILAKFPVLVAWILRKKKGLPLDYGDDTLDYVENIHKMMFKRPNQEYKKNKVVIDALDKLLILHADHEQNCSTSTVRIVGSSHAGLFASLSAGISALWGPLHGGANQAVLEMLEAIEADGGDTKKYMAKAKDKDDPFRLMGFGHRVYKNFDPRAKIIKKAADEVLGDLGIDDPILDIAKGLEKEALEDPYFVDRKLYPNVDFYSGIIYRALGIPTEMFTVMFALGRLPGWIAQWREMRLRGEPIGRPRQVYIGENLRPFVELKSR</sequence>
<keyword evidence="4 7" id="KW-0808">Transferase</keyword>
<evidence type="ECO:0000256" key="5">
    <source>
        <dbReference type="ARBA" id="ARBA00049288"/>
    </source>
</evidence>
<dbReference type="NCBIfam" id="NF004126">
    <property type="entry name" value="PRK05614.1"/>
    <property type="match status" value="1"/>
</dbReference>
<evidence type="ECO:0000256" key="3">
    <source>
        <dbReference type="ARBA" id="ARBA00022532"/>
    </source>
</evidence>
<evidence type="ECO:0000256" key="7">
    <source>
        <dbReference type="PIRNR" id="PIRNR001369"/>
    </source>
</evidence>
<evidence type="ECO:0000313" key="10">
    <source>
        <dbReference type="EMBL" id="UWX55619.1"/>
    </source>
</evidence>
<dbReference type="GO" id="GO:0036440">
    <property type="term" value="F:citrate synthase activity"/>
    <property type="evidence" value="ECO:0007669"/>
    <property type="project" value="UniProtKB-EC"/>
</dbReference>
<protein>
    <recommendedName>
        <fullName evidence="6 7">Citrate synthase</fullName>
    </recommendedName>
</protein>
<gene>
    <name evidence="10" type="ORF">NYZ99_03905</name>
</gene>
<keyword evidence="11" id="KW-1185">Reference proteome</keyword>
<dbReference type="InterPro" id="IPR036969">
    <property type="entry name" value="Citrate_synthase_sf"/>
</dbReference>
<keyword evidence="3 8" id="KW-0816">Tricarboxylic acid cycle</keyword>
<evidence type="ECO:0000256" key="4">
    <source>
        <dbReference type="ARBA" id="ARBA00022679"/>
    </source>
</evidence>
<dbReference type="InterPro" id="IPR019810">
    <property type="entry name" value="Citrate_synthase_AS"/>
</dbReference>
<evidence type="ECO:0000313" key="11">
    <source>
        <dbReference type="Proteomes" id="UP001059209"/>
    </source>
</evidence>
<evidence type="ECO:0000256" key="9">
    <source>
        <dbReference type="RuleBase" id="RU003406"/>
    </source>
</evidence>
<dbReference type="PANTHER" id="PTHR42871:SF1">
    <property type="entry name" value="CITRATE SYNTHASE"/>
    <property type="match status" value="1"/>
</dbReference>
<dbReference type="InterPro" id="IPR016143">
    <property type="entry name" value="Citrate_synth-like_sm_a-sub"/>
</dbReference>
<dbReference type="InterPro" id="IPR002020">
    <property type="entry name" value="Citrate_synthase"/>
</dbReference>
<comment type="catalytic activity">
    <reaction evidence="5 8">
        <text>oxaloacetate + acetyl-CoA + H2O = citrate + CoA + H(+)</text>
        <dbReference type="Rhea" id="RHEA:16845"/>
        <dbReference type="ChEBI" id="CHEBI:15377"/>
        <dbReference type="ChEBI" id="CHEBI:15378"/>
        <dbReference type="ChEBI" id="CHEBI:16452"/>
        <dbReference type="ChEBI" id="CHEBI:16947"/>
        <dbReference type="ChEBI" id="CHEBI:57287"/>
        <dbReference type="ChEBI" id="CHEBI:57288"/>
        <dbReference type="EC" id="2.3.3.16"/>
    </reaction>
</comment>
<dbReference type="Proteomes" id="UP001059209">
    <property type="component" value="Chromosome"/>
</dbReference>
<name>A0ABY5YBN2_9FLAO</name>
<dbReference type="CDD" id="cd06114">
    <property type="entry name" value="EcCS_like"/>
    <property type="match status" value="1"/>
</dbReference>
<evidence type="ECO:0000256" key="6">
    <source>
        <dbReference type="NCBIfam" id="TIGR01798"/>
    </source>
</evidence>
<keyword evidence="10" id="KW-0012">Acyltransferase</keyword>
<dbReference type="PROSITE" id="PS00480">
    <property type="entry name" value="CITRATE_SYNTHASE"/>
    <property type="match status" value="1"/>
</dbReference>
<reference evidence="10" key="1">
    <citation type="submission" date="2022-09" db="EMBL/GenBank/DDBJ databases">
        <title>Maribacter litopenaei sp. nov., isolated from the intestinal tract of the Pacific White Shrimp, Litopenaeus vannamei.</title>
        <authorList>
            <person name="Kim S.Y."/>
            <person name="Hwang C.Y."/>
        </authorList>
    </citation>
    <scope>NUCLEOTIDE SEQUENCE</scope>
    <source>
        <strain evidence="10">HL-LV01</strain>
    </source>
</reference>
<organism evidence="10 11">
    <name type="scientific">Maribacter litopenaei</name>
    <dbReference type="NCBI Taxonomy" id="2976127"/>
    <lineage>
        <taxon>Bacteria</taxon>
        <taxon>Pseudomonadati</taxon>
        <taxon>Bacteroidota</taxon>
        <taxon>Flavobacteriia</taxon>
        <taxon>Flavobacteriales</taxon>
        <taxon>Flavobacteriaceae</taxon>
        <taxon>Maribacter</taxon>
    </lineage>
</organism>
<dbReference type="PRINTS" id="PR00143">
    <property type="entry name" value="CITRTSNTHASE"/>
</dbReference>
<dbReference type="NCBIfam" id="TIGR01798">
    <property type="entry name" value="cit_synth_I"/>
    <property type="match status" value="1"/>
</dbReference>
<dbReference type="Gene3D" id="1.10.230.10">
    <property type="entry name" value="Cytochrome P450-Terp, domain 2"/>
    <property type="match status" value="1"/>
</dbReference>
<proteinExistence type="inferred from homology"/>
<dbReference type="PANTHER" id="PTHR42871">
    <property type="entry name" value="CITRATE SYNTHASE"/>
    <property type="match status" value="1"/>
</dbReference>
<dbReference type="EMBL" id="CP104205">
    <property type="protein sequence ID" value="UWX55619.1"/>
    <property type="molecule type" value="Genomic_DNA"/>
</dbReference>
<dbReference type="InterPro" id="IPR010953">
    <property type="entry name" value="Citrate_synthase_typ-I"/>
</dbReference>
<dbReference type="Gene3D" id="2.20.28.60">
    <property type="match status" value="1"/>
</dbReference>
<dbReference type="InterPro" id="IPR024176">
    <property type="entry name" value="Citrate_synthase_bac-typ"/>
</dbReference>
<comment type="pathway">
    <text evidence="1 8">Carbohydrate metabolism; tricarboxylic acid cycle; isocitrate from oxaloacetate: step 1/2.</text>
</comment>
<dbReference type="Gene3D" id="1.10.580.10">
    <property type="entry name" value="Citrate Synthase, domain 1"/>
    <property type="match status" value="1"/>
</dbReference>
<comment type="similarity">
    <text evidence="2 7 9">Belongs to the citrate synthase family.</text>
</comment>
<accession>A0ABY5YBN2</accession>
<evidence type="ECO:0000256" key="8">
    <source>
        <dbReference type="RuleBase" id="RU003370"/>
    </source>
</evidence>
<dbReference type="PIRSF" id="PIRSF001369">
    <property type="entry name" value="Citrate_synth"/>
    <property type="match status" value="1"/>
</dbReference>
<dbReference type="Pfam" id="PF00285">
    <property type="entry name" value="Citrate_synt"/>
    <property type="match status" value="1"/>
</dbReference>
<dbReference type="RefSeq" id="WP_260573635.1">
    <property type="nucleotide sequence ID" value="NZ_CP104205.1"/>
</dbReference>
<evidence type="ECO:0000256" key="2">
    <source>
        <dbReference type="ARBA" id="ARBA00010566"/>
    </source>
</evidence>
<dbReference type="SUPFAM" id="SSF48256">
    <property type="entry name" value="Citrate synthase"/>
    <property type="match status" value="1"/>
</dbReference>